<evidence type="ECO:0000256" key="1">
    <source>
        <dbReference type="SAM" id="MobiDB-lite"/>
    </source>
</evidence>
<reference evidence="3 4" key="1">
    <citation type="submission" date="2015-04" db="EMBL/GenBank/DDBJ databases">
        <authorList>
            <person name="Heijne W.H."/>
            <person name="Fedorova N.D."/>
            <person name="Nierman W.C."/>
            <person name="Vollebregt A.W."/>
            <person name="Zhao Z."/>
            <person name="Wu L."/>
            <person name="Kumar M."/>
            <person name="Stam H."/>
            <person name="van den Berg M.A."/>
            <person name="Pel H.J."/>
        </authorList>
    </citation>
    <scope>NUCLEOTIDE SEQUENCE [LARGE SCALE GENOMIC DNA]</scope>
    <source>
        <strain evidence="3 4">CBS 393.64</strain>
    </source>
</reference>
<dbReference type="OrthoDB" id="71600at2759"/>
<name>A0A0F4YF17_RASE3</name>
<dbReference type="SUPFAM" id="SSF48652">
    <property type="entry name" value="Tetraspanin"/>
    <property type="match status" value="1"/>
</dbReference>
<dbReference type="STRING" id="1408163.A0A0F4YF17"/>
<evidence type="ECO:0000313" key="3">
    <source>
        <dbReference type="EMBL" id="KKA16566.1"/>
    </source>
</evidence>
<dbReference type="InterPro" id="IPR008952">
    <property type="entry name" value="Tetraspanin_EC2_sf"/>
</dbReference>
<dbReference type="GO" id="GO:0016020">
    <property type="term" value="C:membrane"/>
    <property type="evidence" value="ECO:0007669"/>
    <property type="project" value="InterPro"/>
</dbReference>
<comment type="caution">
    <text evidence="3">The sequence shown here is derived from an EMBL/GenBank/DDBJ whole genome shotgun (WGS) entry which is preliminary data.</text>
</comment>
<dbReference type="Proteomes" id="UP000053958">
    <property type="component" value="Unassembled WGS sequence"/>
</dbReference>
<sequence>MASTRYLSTTVVVALLFLSTCVSVILGSWNKTIQPLQEWLTFLQRNSIAWSRSVSLFLPFPVSLSASGTLLPVLTIITLLTTNIVLSRRNRKRITASNGTSTSNNNINNDRPVTQSSTTTTIITFLIDQFFTLAPAVIATLAASYIFPSGSTADTCHLEETWQSYFRAKNADAIRTIQDALRCCGLRSIHDRAWPFKDATHGDDACAVQLGYRQSCLDPWSEVEKSTAWMVFVAAALAWLIKLGLTHFGPLHGTSPFDLPRGENQYRSNLWINGINGSSSIPRMLPYSDVPHADEHREDEDEEEGGRGNSNSHGRQNADNDGENHDNGYNNGQGNHGTGTVAGAGARPEYSDSSPWREE</sequence>
<dbReference type="EMBL" id="LASV01000752">
    <property type="protein sequence ID" value="KKA16566.1"/>
    <property type="molecule type" value="Genomic_DNA"/>
</dbReference>
<dbReference type="AlphaFoldDB" id="A0A0F4YF17"/>
<keyword evidence="2" id="KW-1133">Transmembrane helix</keyword>
<feature type="transmembrane region" description="Helical" evidence="2">
    <location>
        <begin position="64"/>
        <end position="86"/>
    </location>
</feature>
<protein>
    <recommendedName>
        <fullName evidence="5">Tetraspanin Tsp3</fullName>
    </recommendedName>
</protein>
<dbReference type="RefSeq" id="XP_013323178.1">
    <property type="nucleotide sequence ID" value="XM_013467724.1"/>
</dbReference>
<accession>A0A0F4YF17</accession>
<gene>
    <name evidence="3" type="ORF">T310_9833</name>
</gene>
<evidence type="ECO:0008006" key="5">
    <source>
        <dbReference type="Google" id="ProtNLM"/>
    </source>
</evidence>
<evidence type="ECO:0000256" key="2">
    <source>
        <dbReference type="SAM" id="Phobius"/>
    </source>
</evidence>
<keyword evidence="2" id="KW-0472">Membrane</keyword>
<proteinExistence type="predicted"/>
<feature type="transmembrane region" description="Helical" evidence="2">
    <location>
        <begin position="125"/>
        <end position="147"/>
    </location>
</feature>
<dbReference type="GeneID" id="25321755"/>
<organism evidence="3 4">
    <name type="scientific">Rasamsonia emersonii (strain ATCC 16479 / CBS 393.64 / IMI 116815)</name>
    <dbReference type="NCBI Taxonomy" id="1408163"/>
    <lineage>
        <taxon>Eukaryota</taxon>
        <taxon>Fungi</taxon>
        <taxon>Dikarya</taxon>
        <taxon>Ascomycota</taxon>
        <taxon>Pezizomycotina</taxon>
        <taxon>Eurotiomycetes</taxon>
        <taxon>Eurotiomycetidae</taxon>
        <taxon>Eurotiales</taxon>
        <taxon>Trichocomaceae</taxon>
        <taxon>Rasamsonia</taxon>
    </lineage>
</organism>
<evidence type="ECO:0000313" key="4">
    <source>
        <dbReference type="Proteomes" id="UP000053958"/>
    </source>
</evidence>
<keyword evidence="2" id="KW-0812">Transmembrane</keyword>
<keyword evidence="4" id="KW-1185">Reference proteome</keyword>
<feature type="compositionally biased region" description="Basic and acidic residues" evidence="1">
    <location>
        <begin position="316"/>
        <end position="326"/>
    </location>
</feature>
<feature type="region of interest" description="Disordered" evidence="1">
    <location>
        <begin position="282"/>
        <end position="359"/>
    </location>
</feature>